<protein>
    <submittedName>
        <fullName evidence="1">Uncharacterized protein</fullName>
    </submittedName>
</protein>
<dbReference type="EMBL" id="HE717023">
    <property type="protein sequence ID" value="CCG44980.1"/>
    <property type="molecule type" value="Genomic_DNA"/>
</dbReference>
<evidence type="ECO:0000313" key="1">
    <source>
        <dbReference type="EMBL" id="CCG44980.1"/>
    </source>
</evidence>
<dbReference type="HOGENOM" id="CLU_3344352_0_0_9"/>
<accession>I0JLG0</accession>
<dbReference type="PATRIC" id="fig|866895.3.peg.1646"/>
<proteinExistence type="predicted"/>
<sequence length="37" mass="4341">MVHEHPFPFNLKKLWTFSIGSVDISKFSVLQTIMNTF</sequence>
<dbReference type="Proteomes" id="UP000007397">
    <property type="component" value="Chromosome"/>
</dbReference>
<reference evidence="1 2" key="1">
    <citation type="journal article" date="2013" name="Environ. Microbiol.">
        <title>Chloride and organic osmolytes: a hybrid strategy to cope with elevated salinities by the moderately halophilic, chloride-dependent bacterium Halobacillus halophilus.</title>
        <authorList>
            <person name="Saum S.H."/>
            <person name="Pfeiffer F."/>
            <person name="Palm P."/>
            <person name="Rampp M."/>
            <person name="Schuster S.C."/>
            <person name="Muller V."/>
            <person name="Oesterhelt D."/>
        </authorList>
    </citation>
    <scope>NUCLEOTIDE SEQUENCE [LARGE SCALE GENOMIC DNA]</scope>
    <source>
        <strain evidence="2">ATCC 35676 / DSM 2266 / JCM 20832 / KCTC 3685 / LMG 17431 / NBRC 102448 / NCIMB 2269</strain>
    </source>
</reference>
<dbReference type="AlphaFoldDB" id="I0JLG0"/>
<dbReference type="KEGG" id="hhd:HBHAL_2629"/>
<organism evidence="1 2">
    <name type="scientific">Halobacillus halophilus (strain ATCC 35676 / DSM 2266 / JCM 20832 / KCTC 3685 / LMG 17431 / NBRC 102448 / NCIMB 2269)</name>
    <name type="common">Sporosarcina halophila</name>
    <dbReference type="NCBI Taxonomy" id="866895"/>
    <lineage>
        <taxon>Bacteria</taxon>
        <taxon>Bacillati</taxon>
        <taxon>Bacillota</taxon>
        <taxon>Bacilli</taxon>
        <taxon>Bacillales</taxon>
        <taxon>Bacillaceae</taxon>
        <taxon>Halobacillus</taxon>
    </lineage>
</organism>
<evidence type="ECO:0000313" key="2">
    <source>
        <dbReference type="Proteomes" id="UP000007397"/>
    </source>
</evidence>
<keyword evidence="2" id="KW-1185">Reference proteome</keyword>
<gene>
    <name evidence="1" type="ordered locus">HBHAL_2629</name>
</gene>
<name>I0JLG0_HALH3</name>